<evidence type="ECO:0000313" key="2">
    <source>
        <dbReference type="EMBL" id="ETI57865.1"/>
    </source>
</evidence>
<dbReference type="RefSeq" id="WP_024025706.1">
    <property type="nucleotide sequence ID" value="NZ_AYOZ01000062.1"/>
</dbReference>
<keyword evidence="3" id="KW-1185">Reference proteome</keyword>
<organism evidence="2 3">
    <name type="scientific">Marinomonas profundimaris</name>
    <dbReference type="NCBI Taxonomy" id="1208321"/>
    <lineage>
        <taxon>Bacteria</taxon>
        <taxon>Pseudomonadati</taxon>
        <taxon>Pseudomonadota</taxon>
        <taxon>Gammaproteobacteria</taxon>
        <taxon>Oceanospirillales</taxon>
        <taxon>Oceanospirillaceae</taxon>
        <taxon>Marinomonas</taxon>
    </lineage>
</organism>
<dbReference type="OrthoDB" id="6098968at2"/>
<accession>W1RNR6</accession>
<evidence type="ECO:0000256" key="1">
    <source>
        <dbReference type="SAM" id="Phobius"/>
    </source>
</evidence>
<keyword evidence="1" id="KW-1133">Transmembrane helix</keyword>
<dbReference type="EMBL" id="AYOZ01000062">
    <property type="protein sequence ID" value="ETI57865.1"/>
    <property type="molecule type" value="Genomic_DNA"/>
</dbReference>
<gene>
    <name evidence="2" type="ORF">D104_18450</name>
</gene>
<evidence type="ECO:0000313" key="3">
    <source>
        <dbReference type="Proteomes" id="UP000018857"/>
    </source>
</evidence>
<sequence>MKLMPSYSVAIYSAQTCTFFDSPESVNVSCGEFVNEGSTPDIDQLESIQATLSLDNESIASRLIVLVPDSWLSVSQHQVDHLIPSSLLPLAALSYAVETTYSPPELVMFSYQQETLPAKHTQLTVFACSNQWAERLCLPFKRLTKSCVIMTKQQWADMPPKVQSWSFCSQRALSVYQPDKEKCKSARRLWGYLLILSVIINSMAFAYLFVSQQRTEQALLERKSLLETQSTWSSEQETSEFSESVLGLVQTLPVSARLAQFDGRIATATFKVTLPKQDLDRLLARWHQQHQHWRWKVEEHSLYLPASVNQEEVVDASISVFEY</sequence>
<reference evidence="2 3" key="1">
    <citation type="journal article" date="2014" name="Genome Announc.">
        <title>Draft Genome Sequence of Marinomonas sp. Strain D104, a Polycyclic Aromatic Hydrocarbon-Degrading Bacterium from the Deep-Sea Sediment of the Arctic Ocean.</title>
        <authorList>
            <person name="Dong C."/>
            <person name="Bai X."/>
            <person name="Lai Q."/>
            <person name="Xie Y."/>
            <person name="Chen X."/>
            <person name="Shao Z."/>
        </authorList>
    </citation>
    <scope>NUCLEOTIDE SEQUENCE [LARGE SCALE GENOMIC DNA]</scope>
    <source>
        <strain evidence="2 3">D104</strain>
    </source>
</reference>
<dbReference type="STRING" id="1208321.D104_18450"/>
<feature type="transmembrane region" description="Helical" evidence="1">
    <location>
        <begin position="189"/>
        <end position="210"/>
    </location>
</feature>
<protein>
    <submittedName>
        <fullName evidence="2">Uncharacterized protein</fullName>
    </submittedName>
</protein>
<dbReference type="Proteomes" id="UP000018857">
    <property type="component" value="Unassembled WGS sequence"/>
</dbReference>
<keyword evidence="1" id="KW-0472">Membrane</keyword>
<proteinExistence type="predicted"/>
<comment type="caution">
    <text evidence="2">The sequence shown here is derived from an EMBL/GenBank/DDBJ whole genome shotgun (WGS) entry which is preliminary data.</text>
</comment>
<keyword evidence="1" id="KW-0812">Transmembrane</keyword>
<dbReference type="AlphaFoldDB" id="W1RNR6"/>
<dbReference type="PATRIC" id="fig|1208321.3.peg.3657"/>
<name>W1RNR6_9GAMM</name>